<dbReference type="Proteomes" id="UP000050580">
    <property type="component" value="Unassembled WGS sequence"/>
</dbReference>
<proteinExistence type="predicted"/>
<dbReference type="FunFam" id="3.40.50.300:FF:000425">
    <property type="entry name" value="Probable ABC transporter, ATP-binding subunit"/>
    <property type="match status" value="1"/>
</dbReference>
<keyword evidence="3" id="KW-0410">Iron transport</keyword>
<evidence type="ECO:0000256" key="3">
    <source>
        <dbReference type="ARBA" id="ARBA00022496"/>
    </source>
</evidence>
<feature type="domain" description="ABC transporter" evidence="9">
    <location>
        <begin position="13"/>
        <end position="247"/>
    </location>
</feature>
<dbReference type="InterPro" id="IPR003593">
    <property type="entry name" value="AAA+_ATPase"/>
</dbReference>
<dbReference type="PANTHER" id="PTHR42781:SF4">
    <property type="entry name" value="SPERMIDINE_PUTRESCINE IMPORT ATP-BINDING PROTEIN POTA"/>
    <property type="match status" value="1"/>
</dbReference>
<dbReference type="Gene3D" id="3.40.50.300">
    <property type="entry name" value="P-loop containing nucleotide triphosphate hydrolases"/>
    <property type="match status" value="1"/>
</dbReference>
<organism evidence="10 11">
    <name type="scientific">Lampropedia cohaerens</name>
    <dbReference type="NCBI Taxonomy" id="1610491"/>
    <lineage>
        <taxon>Bacteria</taxon>
        <taxon>Pseudomonadati</taxon>
        <taxon>Pseudomonadota</taxon>
        <taxon>Betaproteobacteria</taxon>
        <taxon>Burkholderiales</taxon>
        <taxon>Comamonadaceae</taxon>
        <taxon>Lampropedia</taxon>
    </lineage>
</organism>
<dbReference type="GO" id="GO:0016887">
    <property type="term" value="F:ATP hydrolysis activity"/>
    <property type="evidence" value="ECO:0007669"/>
    <property type="project" value="InterPro"/>
</dbReference>
<evidence type="ECO:0000256" key="2">
    <source>
        <dbReference type="ARBA" id="ARBA00022475"/>
    </source>
</evidence>
<dbReference type="EMBL" id="LBNQ01000032">
    <property type="protein sequence ID" value="KKW67519.1"/>
    <property type="molecule type" value="Genomic_DNA"/>
</dbReference>
<evidence type="ECO:0000256" key="4">
    <source>
        <dbReference type="ARBA" id="ARBA00022741"/>
    </source>
</evidence>
<evidence type="ECO:0000256" key="6">
    <source>
        <dbReference type="ARBA" id="ARBA00023004"/>
    </source>
</evidence>
<keyword evidence="4" id="KW-0547">Nucleotide-binding</keyword>
<keyword evidence="1" id="KW-0813">Transport</keyword>
<dbReference type="PANTHER" id="PTHR42781">
    <property type="entry name" value="SPERMIDINE/PUTRESCINE IMPORT ATP-BINDING PROTEIN POTA"/>
    <property type="match status" value="1"/>
</dbReference>
<sequence>MQESFHRPQGVAVSAQALQQRFGSFHALKGIDLELAPGRVLALLGPSGCGKSTLLKILAGLNQPSGGALYFDGKQVASPQACTPPQQRRLGMVFQDYALWPHMTVAGNVGFALRMQGLARAQVQARVDRALAQVGLAGMGHRQPAELSGGQQQRVALARAIVAQPALLLFDEPLSNLDRDLRESLCSEIGLLLREIGTTAVYVTHDHEEACTLADEVAVMFSGRIGQCASPQQLWGQPANAEVARFLKLGAVLPAWREGRVVRLQTDTDAAATMQVTLPEANMAAASGPSHQGQLLVPDSAIALQQAGATATGDAPTLTAHIAAQQYRSGRWRTAIALPGGEQLHTWCRERLPLHARVAVRVDATQLRWFDAAPAAA</sequence>
<keyword evidence="7" id="KW-0406">Ion transport</keyword>
<dbReference type="InterPro" id="IPR017871">
    <property type="entry name" value="ABC_transporter-like_CS"/>
</dbReference>
<evidence type="ECO:0000313" key="10">
    <source>
        <dbReference type="EMBL" id="KKW67519.1"/>
    </source>
</evidence>
<dbReference type="OrthoDB" id="5298774at2"/>
<dbReference type="InterPro" id="IPR027417">
    <property type="entry name" value="P-loop_NTPase"/>
</dbReference>
<dbReference type="STRING" id="1610491.AAV94_10185"/>
<comment type="caution">
    <text evidence="10">The sequence shown here is derived from an EMBL/GenBank/DDBJ whole genome shotgun (WGS) entry which is preliminary data.</text>
</comment>
<keyword evidence="8" id="KW-0472">Membrane</keyword>
<dbReference type="GO" id="GO:0016020">
    <property type="term" value="C:membrane"/>
    <property type="evidence" value="ECO:0007669"/>
    <property type="project" value="InterPro"/>
</dbReference>
<keyword evidence="2" id="KW-1003">Cell membrane</keyword>
<protein>
    <recommendedName>
        <fullName evidence="9">ABC transporter domain-containing protein</fullName>
    </recommendedName>
</protein>
<keyword evidence="6" id="KW-0408">Iron</keyword>
<name>A0A0U1PYC2_9BURK</name>
<evidence type="ECO:0000259" key="9">
    <source>
        <dbReference type="PROSITE" id="PS50893"/>
    </source>
</evidence>
<evidence type="ECO:0000256" key="5">
    <source>
        <dbReference type="ARBA" id="ARBA00022840"/>
    </source>
</evidence>
<dbReference type="CDD" id="cd03259">
    <property type="entry name" value="ABC_Carb_Solutes_like"/>
    <property type="match status" value="1"/>
</dbReference>
<keyword evidence="5" id="KW-0067">ATP-binding</keyword>
<dbReference type="PROSITE" id="PS00211">
    <property type="entry name" value="ABC_TRANSPORTER_1"/>
    <property type="match status" value="1"/>
</dbReference>
<dbReference type="GO" id="GO:0015408">
    <property type="term" value="F:ABC-type ferric iron transporter activity"/>
    <property type="evidence" value="ECO:0007669"/>
    <property type="project" value="InterPro"/>
</dbReference>
<dbReference type="InterPro" id="IPR015853">
    <property type="entry name" value="ABC_transpr_FbpC"/>
</dbReference>
<dbReference type="Pfam" id="PF00005">
    <property type="entry name" value="ABC_tran"/>
    <property type="match status" value="1"/>
</dbReference>
<evidence type="ECO:0000256" key="1">
    <source>
        <dbReference type="ARBA" id="ARBA00022448"/>
    </source>
</evidence>
<evidence type="ECO:0000313" key="11">
    <source>
        <dbReference type="Proteomes" id="UP000050580"/>
    </source>
</evidence>
<dbReference type="GO" id="GO:0015697">
    <property type="term" value="P:quaternary ammonium group transport"/>
    <property type="evidence" value="ECO:0007669"/>
    <property type="project" value="UniProtKB-ARBA"/>
</dbReference>
<dbReference type="AlphaFoldDB" id="A0A0U1PYC2"/>
<keyword evidence="11" id="KW-1185">Reference proteome</keyword>
<dbReference type="SUPFAM" id="SSF52540">
    <property type="entry name" value="P-loop containing nucleoside triphosphate hydrolases"/>
    <property type="match status" value="1"/>
</dbReference>
<evidence type="ECO:0000256" key="8">
    <source>
        <dbReference type="ARBA" id="ARBA00023136"/>
    </source>
</evidence>
<dbReference type="InterPro" id="IPR050093">
    <property type="entry name" value="ABC_SmlMolc_Importer"/>
</dbReference>
<accession>A0A0U1PYC2</accession>
<dbReference type="SMART" id="SM00382">
    <property type="entry name" value="AAA"/>
    <property type="match status" value="1"/>
</dbReference>
<dbReference type="RefSeq" id="WP_046742213.1">
    <property type="nucleotide sequence ID" value="NZ_LBNQ01000032.1"/>
</dbReference>
<dbReference type="PROSITE" id="PS50893">
    <property type="entry name" value="ABC_TRANSPORTER_2"/>
    <property type="match status" value="1"/>
</dbReference>
<dbReference type="GO" id="GO:0005524">
    <property type="term" value="F:ATP binding"/>
    <property type="evidence" value="ECO:0007669"/>
    <property type="project" value="UniProtKB-KW"/>
</dbReference>
<reference evidence="10 11" key="1">
    <citation type="submission" date="2015-05" db="EMBL/GenBank/DDBJ databases">
        <title>Draft genome sequence of Lampropedia sp. CT6, isolated from the microbial mat of a hot water spring, located at Manikaran, India.</title>
        <authorList>
            <person name="Tripathi C."/>
            <person name="Rani P."/>
            <person name="Mahato N.K."/>
            <person name="Lal R."/>
        </authorList>
    </citation>
    <scope>NUCLEOTIDE SEQUENCE [LARGE SCALE GENOMIC DNA]</scope>
    <source>
        <strain evidence="10 11">CT6</strain>
    </source>
</reference>
<dbReference type="InterPro" id="IPR003439">
    <property type="entry name" value="ABC_transporter-like_ATP-bd"/>
</dbReference>
<gene>
    <name evidence="10" type="ORF">AAV94_10185</name>
</gene>
<evidence type="ECO:0000256" key="7">
    <source>
        <dbReference type="ARBA" id="ARBA00023065"/>
    </source>
</evidence>